<reference evidence="1 2" key="1">
    <citation type="submission" date="2020-01" db="EMBL/GenBank/DDBJ databases">
        <authorList>
            <person name="Chen J."/>
            <person name="Zhu S."/>
            <person name="Yang J."/>
        </authorList>
    </citation>
    <scope>NUCLEOTIDE SEQUENCE [LARGE SCALE GENOMIC DNA]</scope>
    <source>
        <strain evidence="1 2">345S023</strain>
    </source>
</reference>
<accession>A0A7X5LJ68</accession>
<dbReference type="RefSeq" id="WP_163083901.1">
    <property type="nucleotide sequence ID" value="NZ_JAAAWN010000003.1"/>
</dbReference>
<organism evidence="1 2">
    <name type="scientific">Alteromonas profundi</name>
    <dbReference type="NCBI Taxonomy" id="2696062"/>
    <lineage>
        <taxon>Bacteria</taxon>
        <taxon>Pseudomonadati</taxon>
        <taxon>Pseudomonadota</taxon>
        <taxon>Gammaproteobacteria</taxon>
        <taxon>Alteromonadales</taxon>
        <taxon>Alteromonadaceae</taxon>
        <taxon>Alteromonas/Salinimonas group</taxon>
        <taxon>Alteromonas</taxon>
    </lineage>
</organism>
<name>A0A7X5LJ68_9ALTE</name>
<evidence type="ECO:0000313" key="1">
    <source>
        <dbReference type="EMBL" id="NDV90309.1"/>
    </source>
</evidence>
<sequence>MDENNQHLRRLLEQTDVAFKALMQEPNSSDLNAAYDNAKAELDRYIVSLRNSLAQRHQNLTNRER</sequence>
<protein>
    <submittedName>
        <fullName evidence="1">Uncharacterized protein</fullName>
    </submittedName>
</protein>
<dbReference type="EMBL" id="JAAAWN010000003">
    <property type="protein sequence ID" value="NDV90309.1"/>
    <property type="molecule type" value="Genomic_DNA"/>
</dbReference>
<proteinExistence type="predicted"/>
<gene>
    <name evidence="1" type="ORF">GTH32_03750</name>
</gene>
<keyword evidence="2" id="KW-1185">Reference proteome</keyword>
<evidence type="ECO:0000313" key="2">
    <source>
        <dbReference type="Proteomes" id="UP000470213"/>
    </source>
</evidence>
<comment type="caution">
    <text evidence="1">The sequence shown here is derived from an EMBL/GenBank/DDBJ whole genome shotgun (WGS) entry which is preliminary data.</text>
</comment>
<dbReference type="AlphaFoldDB" id="A0A7X5LJ68"/>
<dbReference type="Proteomes" id="UP000470213">
    <property type="component" value="Unassembled WGS sequence"/>
</dbReference>